<dbReference type="AlphaFoldDB" id="A0A1M6YTA9"/>
<evidence type="ECO:0000256" key="1">
    <source>
        <dbReference type="ARBA" id="ARBA00022679"/>
    </source>
</evidence>
<dbReference type="Gene3D" id="3.40.630.30">
    <property type="match status" value="1"/>
</dbReference>
<sequence>MISIRTAQQQDDAALVAIDDATWSTATSPAPPPEGPRSFFERVAPDDVLVAERGGRVVGYAALHNSLDAPSHRHVLEIRGLAVHPDAARRGIGAALVEAAVVEAARRGARKVTLRVLGSNDRARQLYARCGFVEEGVLRDEFVLDGSYVDDVLMARFVG</sequence>
<accession>A0A1M6YTA9</accession>
<dbReference type="STRING" id="1848.SAMN05443637_12154"/>
<dbReference type="RefSeq" id="WP_073459567.1">
    <property type="nucleotide sequence ID" value="NZ_FRAP01000021.1"/>
</dbReference>
<dbReference type="Proteomes" id="UP000184363">
    <property type="component" value="Unassembled WGS sequence"/>
</dbReference>
<gene>
    <name evidence="4" type="ORF">SAMN05443637_12154</name>
</gene>
<protein>
    <submittedName>
        <fullName evidence="4">Acetyltransferase (GNAT) family protein</fullName>
    </submittedName>
</protein>
<evidence type="ECO:0000313" key="5">
    <source>
        <dbReference type="Proteomes" id="UP000184363"/>
    </source>
</evidence>
<reference evidence="4 5" key="1">
    <citation type="submission" date="2016-11" db="EMBL/GenBank/DDBJ databases">
        <authorList>
            <person name="Jaros S."/>
            <person name="Januszkiewicz K."/>
            <person name="Wedrychowicz H."/>
        </authorList>
    </citation>
    <scope>NUCLEOTIDE SEQUENCE [LARGE SCALE GENOMIC DNA]</scope>
    <source>
        <strain evidence="4 5">DSM 43832</strain>
    </source>
</reference>
<proteinExistence type="predicted"/>
<keyword evidence="1 4" id="KW-0808">Transferase</keyword>
<dbReference type="OrthoDB" id="9814648at2"/>
<dbReference type="PROSITE" id="PS51186">
    <property type="entry name" value="GNAT"/>
    <property type="match status" value="1"/>
</dbReference>
<evidence type="ECO:0000313" key="4">
    <source>
        <dbReference type="EMBL" id="SHL21457.1"/>
    </source>
</evidence>
<dbReference type="GO" id="GO:0016747">
    <property type="term" value="F:acyltransferase activity, transferring groups other than amino-acyl groups"/>
    <property type="evidence" value="ECO:0007669"/>
    <property type="project" value="InterPro"/>
</dbReference>
<feature type="domain" description="N-acetyltransferase" evidence="3">
    <location>
        <begin position="2"/>
        <end position="159"/>
    </location>
</feature>
<dbReference type="Pfam" id="PF00583">
    <property type="entry name" value="Acetyltransf_1"/>
    <property type="match status" value="1"/>
</dbReference>
<dbReference type="EMBL" id="FRAP01000021">
    <property type="protein sequence ID" value="SHL21457.1"/>
    <property type="molecule type" value="Genomic_DNA"/>
</dbReference>
<evidence type="ECO:0000259" key="3">
    <source>
        <dbReference type="PROSITE" id="PS51186"/>
    </source>
</evidence>
<dbReference type="InterPro" id="IPR000182">
    <property type="entry name" value="GNAT_dom"/>
</dbReference>
<dbReference type="SUPFAM" id="SSF55729">
    <property type="entry name" value="Acyl-CoA N-acyltransferases (Nat)"/>
    <property type="match status" value="1"/>
</dbReference>
<name>A0A1M6YTA9_PSETH</name>
<dbReference type="InterPro" id="IPR016181">
    <property type="entry name" value="Acyl_CoA_acyltransferase"/>
</dbReference>
<dbReference type="PANTHER" id="PTHR43877">
    <property type="entry name" value="AMINOALKYLPHOSPHONATE N-ACETYLTRANSFERASE-RELATED-RELATED"/>
    <property type="match status" value="1"/>
</dbReference>
<dbReference type="InterPro" id="IPR050832">
    <property type="entry name" value="Bact_Acetyltransf"/>
</dbReference>
<dbReference type="CDD" id="cd04301">
    <property type="entry name" value="NAT_SF"/>
    <property type="match status" value="1"/>
</dbReference>
<evidence type="ECO:0000256" key="2">
    <source>
        <dbReference type="ARBA" id="ARBA00023315"/>
    </source>
</evidence>
<keyword evidence="5" id="KW-1185">Reference proteome</keyword>
<organism evidence="4 5">
    <name type="scientific">Pseudonocardia thermophila</name>
    <dbReference type="NCBI Taxonomy" id="1848"/>
    <lineage>
        <taxon>Bacteria</taxon>
        <taxon>Bacillati</taxon>
        <taxon>Actinomycetota</taxon>
        <taxon>Actinomycetes</taxon>
        <taxon>Pseudonocardiales</taxon>
        <taxon>Pseudonocardiaceae</taxon>
        <taxon>Pseudonocardia</taxon>
    </lineage>
</organism>
<keyword evidence="2" id="KW-0012">Acyltransferase</keyword>